<dbReference type="EMBL" id="JBGFSN010000004">
    <property type="protein sequence ID" value="MFH8134276.1"/>
    <property type="molecule type" value="Genomic_DNA"/>
</dbReference>
<organism evidence="4 5">
    <name type="scientific">Pantoea osteomyelitidis</name>
    <dbReference type="NCBI Taxonomy" id="3230026"/>
    <lineage>
        <taxon>Bacteria</taxon>
        <taxon>Pseudomonadati</taxon>
        <taxon>Pseudomonadota</taxon>
        <taxon>Gammaproteobacteria</taxon>
        <taxon>Enterobacterales</taxon>
        <taxon>Erwiniaceae</taxon>
        <taxon>Pantoea</taxon>
    </lineage>
</organism>
<accession>A0ABW7PVE6</accession>
<dbReference type="InterPro" id="IPR009015">
    <property type="entry name" value="Fucose_isomerase_N/cen_sf"/>
</dbReference>
<gene>
    <name evidence="4" type="ORF">ABU178_08840</name>
</gene>
<dbReference type="Proteomes" id="UP001611251">
    <property type="component" value="Unassembled WGS sequence"/>
</dbReference>
<dbReference type="GO" id="GO:0016853">
    <property type="term" value="F:isomerase activity"/>
    <property type="evidence" value="ECO:0007669"/>
    <property type="project" value="UniProtKB-KW"/>
</dbReference>
<dbReference type="PANTHER" id="PTHR36120:SF1">
    <property type="entry name" value="L-FUCOSE ISOMERASE C-TERMINAL DOMAIN-CONTAINING PROTEIN"/>
    <property type="match status" value="1"/>
</dbReference>
<sequence>MSHHPQQLTFGVIIGNRGFFPSYLVGEARQQAVALFDKLNIRTVMLDETQTNLGGVETRQEAKTCAELFRQHRDEIHGIVVLLPNFGDEKAAAEAIRLSGLNVPVLIQAEEDNLDKMGLATRRDSFCGKISLCNNLRQYGIPFSLTSQHVCALSSEIFMQDLQRFSQLCRVVKAMRRVRVGAIGARPAGFNTVRYSEKLLEKMGIAVETLDLSEIFSRIKLLRDDDIRVAEKRQILEDNADARAIPSEKLHTMAKLFVVIGEWIQANDIDTTAIQCWTSLQENLGINVCSIMSVMSGQLMPSACEVDVMGALSMYALASCSLSPASLADWNNNFGDDRDKCVLFHCGNFPSASLESPTVGTADIIGTTVGKENTCGAVHGRMKSGNLTYFRLSTDDFTGEIKAYVGEGESVDDALDTVGCRAVIRVPQLESLLAWICNNGFEHHVAMNHSSTAAVLQEAFNTYLGVSCYHHR</sequence>
<dbReference type="CDD" id="cd00578">
    <property type="entry name" value="L-fuc_L-ara-isomerases"/>
    <property type="match status" value="1"/>
</dbReference>
<evidence type="ECO:0000313" key="4">
    <source>
        <dbReference type="EMBL" id="MFH8134276.1"/>
    </source>
</evidence>
<comment type="caution">
    <text evidence="4">The sequence shown here is derived from an EMBL/GenBank/DDBJ whole genome shotgun (WGS) entry which is preliminary data.</text>
</comment>
<evidence type="ECO:0000259" key="3">
    <source>
        <dbReference type="Pfam" id="PF02952"/>
    </source>
</evidence>
<keyword evidence="1 4" id="KW-0413">Isomerase</keyword>
<evidence type="ECO:0000256" key="1">
    <source>
        <dbReference type="ARBA" id="ARBA00023235"/>
    </source>
</evidence>
<reference evidence="4 5" key="1">
    <citation type="submission" date="2024-08" db="EMBL/GenBank/DDBJ databases">
        <title>Pantoea ronii - a newly identified human opportunistic pathogen.</title>
        <authorList>
            <person name="Keidar-Friedman D."/>
            <person name="Sorek N."/>
            <person name="Leshin-Carmel D."/>
            <person name="Tsur A."/>
            <person name="Amsalem M."/>
            <person name="Tolkach D."/>
            <person name="Brosh-Nissimov T."/>
        </authorList>
    </citation>
    <scope>NUCLEOTIDE SEQUENCE [LARGE SCALE GENOMIC DNA]</scope>
    <source>
        <strain evidence="4 5">AA23256</strain>
    </source>
</reference>
<feature type="domain" description="L-fucose isomerase C-terminal" evidence="3">
    <location>
        <begin position="343"/>
        <end position="471"/>
    </location>
</feature>
<dbReference type="RefSeq" id="WP_397213923.1">
    <property type="nucleotide sequence ID" value="NZ_JBGFSN010000004.1"/>
</dbReference>
<protein>
    <submittedName>
        <fullName evidence="4">L-fucose/L-arabinose isomerase family protein</fullName>
    </submittedName>
</protein>
<keyword evidence="5" id="KW-1185">Reference proteome</keyword>
<dbReference type="Pfam" id="PF02952">
    <property type="entry name" value="Fucose_iso_C"/>
    <property type="match status" value="1"/>
</dbReference>
<keyword evidence="2" id="KW-0119">Carbohydrate metabolism</keyword>
<dbReference type="PANTHER" id="PTHR36120">
    <property type="entry name" value="FUCOSE ISOMERASE"/>
    <property type="match status" value="1"/>
</dbReference>
<evidence type="ECO:0000313" key="5">
    <source>
        <dbReference type="Proteomes" id="UP001611251"/>
    </source>
</evidence>
<dbReference type="InterPro" id="IPR015888">
    <property type="entry name" value="Fuc_isomerase_C"/>
</dbReference>
<dbReference type="SUPFAM" id="SSF53743">
    <property type="entry name" value="FucI/AraA N-terminal and middle domains"/>
    <property type="match status" value="1"/>
</dbReference>
<evidence type="ECO:0000256" key="2">
    <source>
        <dbReference type="ARBA" id="ARBA00023277"/>
    </source>
</evidence>
<proteinExistence type="predicted"/>
<name>A0ABW7PVE6_9GAMM</name>